<gene>
    <name evidence="2" type="ORF">CDO81_00670</name>
</gene>
<reference evidence="2 3" key="1">
    <citation type="journal article" date="2007" name="Int. J. Syst. Evol. Microbiol.">
        <title>Description of Pelomonas aquatica sp. nov. and Pelomonas puraquae sp. nov., isolated from industrial and haemodialysis water.</title>
        <authorList>
            <person name="Gomila M."/>
            <person name="Bowien B."/>
            <person name="Falsen E."/>
            <person name="Moore E.R."/>
            <person name="Lalucat J."/>
        </authorList>
    </citation>
    <scope>NUCLEOTIDE SEQUENCE [LARGE SCALE GENOMIC DNA]</scope>
    <source>
        <strain evidence="2 3">CCUG 52769</strain>
    </source>
</reference>
<evidence type="ECO:0000313" key="3">
    <source>
        <dbReference type="Proteomes" id="UP000197446"/>
    </source>
</evidence>
<dbReference type="RefSeq" id="WP_088481250.1">
    <property type="nucleotide sequence ID" value="NZ_NISI01000001.1"/>
</dbReference>
<feature type="region of interest" description="Disordered" evidence="1">
    <location>
        <begin position="1"/>
        <end position="46"/>
    </location>
</feature>
<dbReference type="Proteomes" id="UP000197446">
    <property type="component" value="Unassembled WGS sequence"/>
</dbReference>
<organism evidence="2 3">
    <name type="scientific">Roseateles puraquae</name>
    <dbReference type="NCBI Taxonomy" id="431059"/>
    <lineage>
        <taxon>Bacteria</taxon>
        <taxon>Pseudomonadati</taxon>
        <taxon>Pseudomonadota</taxon>
        <taxon>Betaproteobacteria</taxon>
        <taxon>Burkholderiales</taxon>
        <taxon>Sphaerotilaceae</taxon>
        <taxon>Roseateles</taxon>
    </lineage>
</organism>
<accession>A0A254NAL9</accession>
<name>A0A254NAL9_9BURK</name>
<feature type="compositionally biased region" description="Acidic residues" evidence="1">
    <location>
        <begin position="29"/>
        <end position="46"/>
    </location>
</feature>
<dbReference type="OrthoDB" id="9036133at2"/>
<evidence type="ECO:0000313" key="2">
    <source>
        <dbReference type="EMBL" id="OWR05036.1"/>
    </source>
</evidence>
<proteinExistence type="predicted"/>
<protein>
    <submittedName>
        <fullName evidence="2">Uncharacterized protein</fullName>
    </submittedName>
</protein>
<keyword evidence="3" id="KW-1185">Reference proteome</keyword>
<dbReference type="AlphaFoldDB" id="A0A254NAL9"/>
<sequence>MDRFEADVMDDLMSDAAEGPAARHGNAYDEFDEYDEGDEFDGADEGDDEFLGRLLGGIGRVAGGLLGGGGGDGFDEGDEFDGFDEGDEFDGFDAADEDGGDDAFEAAVADAMDAGDGDEFFRRLGRIARTVGRGIGSVARVVGPIASMIPIPQAQLIGRLANVAGRLMADGADEFEAFDEFVDGLDEDGIDAAAPVLAGMVIRRALPGVARAAAPVRRAAVRAVSQAVRTAVRRQGAPAARAVARAVTATRRVVQRRNLPPRQAVQAVRRVTRQVATRPQAVQRLSRPLVAPARRATPRGQAAQVVARQVAPIARQVAVTTGRPLTAGRAGGHVCTQCRRNRRLLARGPVVINLRCR</sequence>
<dbReference type="EMBL" id="NISI01000001">
    <property type="protein sequence ID" value="OWR05036.1"/>
    <property type="molecule type" value="Genomic_DNA"/>
</dbReference>
<comment type="caution">
    <text evidence="2">The sequence shown here is derived from an EMBL/GenBank/DDBJ whole genome shotgun (WGS) entry which is preliminary data.</text>
</comment>
<evidence type="ECO:0000256" key="1">
    <source>
        <dbReference type="SAM" id="MobiDB-lite"/>
    </source>
</evidence>